<evidence type="ECO:0000259" key="9">
    <source>
        <dbReference type="Pfam" id="PF13462"/>
    </source>
</evidence>
<dbReference type="PANTHER" id="PTHR13887">
    <property type="entry name" value="GLUTATHIONE S-TRANSFERASE KAPPA"/>
    <property type="match status" value="1"/>
</dbReference>
<feature type="domain" description="Thioredoxin-like fold" evidence="9">
    <location>
        <begin position="112"/>
        <end position="251"/>
    </location>
</feature>
<keyword evidence="5" id="KW-0560">Oxidoreductase</keyword>
<sequence length="276" mass="30688">MNRRTLLTKTVPIGLLLAGCTSQSDESNNTSTTRNSSTTTAQITTSDRTSVTETTRTQTTNSETEEPTSTPETTTPTQSTTTETTTPRSTPDHPSTSGIFDEPTRGPTPFSADATLIIFDDPSCPNCLHFEQKTYPKLKRNYVDAGKLSLVYRSYPVLEEWGVRATYALEATYGRDEKSFWDLKEFYFDNQDSFTTNNVFSKTEQYINKNTSISGQAVVRDAQSKAQKAQIQEDLSIGGKADVRGTPTFFAFRSDEYVTDIVGRQSYSIFKNVLGL</sequence>
<protein>
    <submittedName>
        <fullName evidence="10">Thioredoxin</fullName>
    </submittedName>
</protein>
<dbReference type="EMBL" id="FTNO01000004">
    <property type="protein sequence ID" value="SIR73589.1"/>
    <property type="molecule type" value="Genomic_DNA"/>
</dbReference>
<evidence type="ECO:0000313" key="10">
    <source>
        <dbReference type="EMBL" id="SIR73589.1"/>
    </source>
</evidence>
<dbReference type="PROSITE" id="PS51257">
    <property type="entry name" value="PROKAR_LIPOPROTEIN"/>
    <property type="match status" value="1"/>
</dbReference>
<proteinExistence type="inferred from homology"/>
<keyword evidence="11" id="KW-1185">Reference proteome</keyword>
<keyword evidence="4" id="KW-0249">Electron transport</keyword>
<dbReference type="SUPFAM" id="SSF52833">
    <property type="entry name" value="Thioredoxin-like"/>
    <property type="match status" value="1"/>
</dbReference>
<evidence type="ECO:0000256" key="5">
    <source>
        <dbReference type="ARBA" id="ARBA00023002"/>
    </source>
</evidence>
<evidence type="ECO:0000256" key="3">
    <source>
        <dbReference type="ARBA" id="ARBA00022729"/>
    </source>
</evidence>
<evidence type="ECO:0000256" key="8">
    <source>
        <dbReference type="SAM" id="MobiDB-lite"/>
    </source>
</evidence>
<organism evidence="10 11">
    <name type="scientific">Haladaptatus litoreus</name>
    <dbReference type="NCBI Taxonomy" id="553468"/>
    <lineage>
        <taxon>Archaea</taxon>
        <taxon>Methanobacteriati</taxon>
        <taxon>Methanobacteriota</taxon>
        <taxon>Stenosarchaea group</taxon>
        <taxon>Halobacteria</taxon>
        <taxon>Halobacteriales</taxon>
        <taxon>Haladaptataceae</taxon>
        <taxon>Haladaptatus</taxon>
    </lineage>
</organism>
<dbReference type="RefSeq" id="WP_084186350.1">
    <property type="nucleotide sequence ID" value="NZ_FTNO01000004.1"/>
</dbReference>
<accession>A0A1N7DCL0</accession>
<dbReference type="GO" id="GO:0016491">
    <property type="term" value="F:oxidoreductase activity"/>
    <property type="evidence" value="ECO:0007669"/>
    <property type="project" value="UniProtKB-KW"/>
</dbReference>
<dbReference type="Pfam" id="PF13462">
    <property type="entry name" value="Thioredoxin_4"/>
    <property type="match status" value="1"/>
</dbReference>
<dbReference type="InterPro" id="IPR012336">
    <property type="entry name" value="Thioredoxin-like_fold"/>
</dbReference>
<comment type="similarity">
    <text evidence="1">Belongs to the thioredoxin family. DsbA subfamily.</text>
</comment>
<keyword evidence="7" id="KW-0676">Redox-active center</keyword>
<keyword evidence="6" id="KW-1015">Disulfide bond</keyword>
<dbReference type="PANTHER" id="PTHR13887:SF14">
    <property type="entry name" value="DISULFIDE BOND FORMATION PROTEIN D"/>
    <property type="match status" value="1"/>
</dbReference>
<keyword evidence="3" id="KW-0732">Signal</keyword>
<dbReference type="Gene3D" id="3.40.30.10">
    <property type="entry name" value="Glutaredoxin"/>
    <property type="match status" value="1"/>
</dbReference>
<evidence type="ECO:0000256" key="6">
    <source>
        <dbReference type="ARBA" id="ARBA00023157"/>
    </source>
</evidence>
<gene>
    <name evidence="10" type="ORF">SAMN05421858_3515</name>
</gene>
<name>A0A1N7DCL0_9EURY</name>
<dbReference type="AlphaFoldDB" id="A0A1N7DCL0"/>
<keyword evidence="4" id="KW-0813">Transport</keyword>
<evidence type="ECO:0000256" key="4">
    <source>
        <dbReference type="ARBA" id="ARBA00022982"/>
    </source>
</evidence>
<dbReference type="Proteomes" id="UP000186914">
    <property type="component" value="Unassembled WGS sequence"/>
</dbReference>
<feature type="region of interest" description="Disordered" evidence="8">
    <location>
        <begin position="21"/>
        <end position="107"/>
    </location>
</feature>
<reference evidence="11" key="1">
    <citation type="submission" date="2017-01" db="EMBL/GenBank/DDBJ databases">
        <authorList>
            <person name="Varghese N."/>
            <person name="Submissions S."/>
        </authorList>
    </citation>
    <scope>NUCLEOTIDE SEQUENCE [LARGE SCALE GENOMIC DNA]</scope>
    <source>
        <strain evidence="11">CGMCC 1.7737</strain>
    </source>
</reference>
<evidence type="ECO:0000256" key="2">
    <source>
        <dbReference type="ARBA" id="ARBA00007787"/>
    </source>
</evidence>
<evidence type="ECO:0000256" key="7">
    <source>
        <dbReference type="ARBA" id="ARBA00023284"/>
    </source>
</evidence>
<evidence type="ECO:0000256" key="1">
    <source>
        <dbReference type="ARBA" id="ARBA00005791"/>
    </source>
</evidence>
<feature type="compositionally biased region" description="Low complexity" evidence="8">
    <location>
        <begin position="24"/>
        <end position="89"/>
    </location>
</feature>
<dbReference type="InterPro" id="IPR036249">
    <property type="entry name" value="Thioredoxin-like_sf"/>
</dbReference>
<dbReference type="OrthoDB" id="15256at2157"/>
<evidence type="ECO:0000313" key="11">
    <source>
        <dbReference type="Proteomes" id="UP000186914"/>
    </source>
</evidence>
<comment type="similarity">
    <text evidence="2">Belongs to the glutaredoxin family.</text>
</comment>